<name>A0A9P1NXI2_9CYAN</name>
<reference evidence="1 2" key="1">
    <citation type="submission" date="2014-02" db="EMBL/GenBank/DDBJ databases">
        <authorList>
            <person name="Genoscope - CEA"/>
        </authorList>
    </citation>
    <scope>NUCLEOTIDE SEQUENCE [LARGE SCALE GENOMIC DNA]</scope>
    <source>
        <strain evidence="1 2">PCC 8005</strain>
    </source>
</reference>
<dbReference type="Proteomes" id="UP000032946">
    <property type="component" value="Chromosome"/>
</dbReference>
<accession>A0A9P1NXI2</accession>
<dbReference type="EMBL" id="FO818640">
    <property type="protein sequence ID" value="CDM92626.1"/>
    <property type="molecule type" value="Genomic_DNA"/>
</dbReference>
<keyword evidence="2" id="KW-1185">Reference proteome</keyword>
<organism evidence="1 2">
    <name type="scientific">Limnospira indica PCC 8005</name>
    <dbReference type="NCBI Taxonomy" id="376219"/>
    <lineage>
        <taxon>Bacteria</taxon>
        <taxon>Bacillati</taxon>
        <taxon>Cyanobacteriota</taxon>
        <taxon>Cyanophyceae</taxon>
        <taxon>Oscillatoriophycideae</taxon>
        <taxon>Oscillatoriales</taxon>
        <taxon>Sirenicapillariaceae</taxon>
        <taxon>Limnospira</taxon>
    </lineage>
</organism>
<evidence type="ECO:0000313" key="1">
    <source>
        <dbReference type="EMBL" id="CDM92626.1"/>
    </source>
</evidence>
<sequence length="72" mass="7999">MLCIQDVVQQAIATGYLTLEAENQLRYILQNSQYDAIELNAFANLQVAAMSGQVRQESREIFSSQSMAASLN</sequence>
<gene>
    <name evidence="1" type="ORF">ARTHRO_10299</name>
</gene>
<proteinExistence type="predicted"/>
<dbReference type="RefSeq" id="WP_006621997.1">
    <property type="nucleotide sequence ID" value="NZ_FO818640.1"/>
</dbReference>
<evidence type="ECO:0000313" key="2">
    <source>
        <dbReference type="Proteomes" id="UP000032946"/>
    </source>
</evidence>
<dbReference type="AlphaFoldDB" id="A0A9P1NXI2"/>
<protein>
    <submittedName>
        <fullName evidence="1">Uncharacterized protein</fullName>
    </submittedName>
</protein>